<dbReference type="CDD" id="cd09917">
    <property type="entry name" value="F-box_SF"/>
    <property type="match status" value="1"/>
</dbReference>
<evidence type="ECO:0000259" key="1">
    <source>
        <dbReference type="PROSITE" id="PS50181"/>
    </source>
</evidence>
<organism evidence="2 3">
    <name type="scientific">Hericium alpestre</name>
    <dbReference type="NCBI Taxonomy" id="135208"/>
    <lineage>
        <taxon>Eukaryota</taxon>
        <taxon>Fungi</taxon>
        <taxon>Dikarya</taxon>
        <taxon>Basidiomycota</taxon>
        <taxon>Agaricomycotina</taxon>
        <taxon>Agaricomycetes</taxon>
        <taxon>Russulales</taxon>
        <taxon>Hericiaceae</taxon>
        <taxon>Hericium</taxon>
    </lineage>
</organism>
<dbReference type="SUPFAM" id="SSF81383">
    <property type="entry name" value="F-box domain"/>
    <property type="match status" value="1"/>
</dbReference>
<reference evidence="2 3" key="1">
    <citation type="submission" date="2019-02" db="EMBL/GenBank/DDBJ databases">
        <title>Genome sequencing of the rare red list fungi Hericium alpestre (H. flagellum).</title>
        <authorList>
            <person name="Buettner E."/>
            <person name="Kellner H."/>
        </authorList>
    </citation>
    <scope>NUCLEOTIDE SEQUENCE [LARGE SCALE GENOMIC DNA]</scope>
    <source>
        <strain evidence="2 3">DSM 108284</strain>
    </source>
</reference>
<evidence type="ECO:0000313" key="2">
    <source>
        <dbReference type="EMBL" id="TFY82010.1"/>
    </source>
</evidence>
<dbReference type="InterPro" id="IPR001810">
    <property type="entry name" value="F-box_dom"/>
</dbReference>
<proteinExistence type="predicted"/>
<accession>A0A4Z0A6A8</accession>
<dbReference type="Pfam" id="PF00646">
    <property type="entry name" value="F-box"/>
    <property type="match status" value="1"/>
</dbReference>
<keyword evidence="3" id="KW-1185">Reference proteome</keyword>
<dbReference type="InterPro" id="IPR036047">
    <property type="entry name" value="F-box-like_dom_sf"/>
</dbReference>
<comment type="caution">
    <text evidence="2">The sequence shown here is derived from an EMBL/GenBank/DDBJ whole genome shotgun (WGS) entry which is preliminary data.</text>
</comment>
<sequence>MRQMGITAGLSSTGASIKAMPAELLDEVASFLDTRSDLLSFALTCRALKQIVIPRHSEYRFVRCHYRYLDVWRHFIQRPDLARHVRTLEVVDAEDGPTGPPQIPSVALCSDRPFAFQLSQFTIHDALTELKKALSSMKNLQSFHFQTMASRHDVFDGSVDDEAAVWDTVSKLPSVQDIRRVHSMDPKARAQSLSVPAMPELSTWRMTDLKSFALCDVMRPQTCHDTINHFIPAVLQSSSSLEKLNLAIITHPIHLSMASLFETRSFPMLRDLKLNIRRNIHLNREAYSLLLERTPSIEHFASWDMTLRPLRSGSLPALKSLSLGTGPDRDAVSDLLSDSSLAPRKMEKLCGIHLSTFYVGVLRTLDPHALRRLELNYFESFDVLKDAVALFPQLMWLRIPARDYTYDWSGATRQPLHTAQWGELLYLLPELEVLHGVSLFKDPFGTSVADNDDRARELAMICPKVYRTEHWDLDKTKAIILDRSGGDVTWRVETVTAHTWYS</sequence>
<dbReference type="SMART" id="SM00256">
    <property type="entry name" value="FBOX"/>
    <property type="match status" value="1"/>
</dbReference>
<dbReference type="STRING" id="135208.A0A4Z0A6A8"/>
<dbReference type="EMBL" id="SFCI01000151">
    <property type="protein sequence ID" value="TFY82010.1"/>
    <property type="molecule type" value="Genomic_DNA"/>
</dbReference>
<dbReference type="AlphaFoldDB" id="A0A4Z0A6A8"/>
<dbReference type="Proteomes" id="UP000298061">
    <property type="component" value="Unassembled WGS sequence"/>
</dbReference>
<feature type="domain" description="F-box" evidence="1">
    <location>
        <begin position="14"/>
        <end position="62"/>
    </location>
</feature>
<evidence type="ECO:0000313" key="3">
    <source>
        <dbReference type="Proteomes" id="UP000298061"/>
    </source>
</evidence>
<dbReference type="OrthoDB" id="3270296at2759"/>
<protein>
    <recommendedName>
        <fullName evidence="1">F-box domain-containing protein</fullName>
    </recommendedName>
</protein>
<gene>
    <name evidence="2" type="ORF">EWM64_g2000</name>
</gene>
<dbReference type="PROSITE" id="PS50181">
    <property type="entry name" value="FBOX"/>
    <property type="match status" value="1"/>
</dbReference>
<name>A0A4Z0A6A8_9AGAM</name>